<dbReference type="Proteomes" id="UP000224567">
    <property type="component" value="Unassembled WGS sequence"/>
</dbReference>
<sequence>MGSPDLLILRSILPKFLGIKGHCLVGLLAQRQLLIRMDQYDDFVAALSRVRKSISVDKATQVRSKPRTTMIKVILDVMDKHLDRIRLQMLQNEDDVTMEIEGASVEKLQGDACDYQNIKKKQQNKIKMGDIPVGQALARVSENLLERAQAENKALQNLPSDVDTSAGTKSLIISKQDMELNNTRDDVGDEGWTVVLRKQSVSPQIIKEHNVAKKHVLQQRMLWILTPLRLF</sequence>
<evidence type="ECO:0000313" key="2">
    <source>
        <dbReference type="Proteomes" id="UP000224567"/>
    </source>
</evidence>
<keyword evidence="2" id="KW-1185">Reference proteome</keyword>
<reference evidence="1 2" key="1">
    <citation type="journal article" date="2017" name="Genome Biol.">
        <title>New reference genome sequences of hot pepper reveal the massive evolution of plant disease-resistance genes by retroduplication.</title>
        <authorList>
            <person name="Kim S."/>
            <person name="Park J."/>
            <person name="Yeom S.I."/>
            <person name="Kim Y.M."/>
            <person name="Seo E."/>
            <person name="Kim K.T."/>
            <person name="Kim M.S."/>
            <person name="Lee J.M."/>
            <person name="Cheong K."/>
            <person name="Shin H.S."/>
            <person name="Kim S.B."/>
            <person name="Han K."/>
            <person name="Lee J."/>
            <person name="Park M."/>
            <person name="Lee H.A."/>
            <person name="Lee H.Y."/>
            <person name="Lee Y."/>
            <person name="Oh S."/>
            <person name="Lee J.H."/>
            <person name="Choi E."/>
            <person name="Choi E."/>
            <person name="Lee S.E."/>
            <person name="Jeon J."/>
            <person name="Kim H."/>
            <person name="Choi G."/>
            <person name="Song H."/>
            <person name="Lee J."/>
            <person name="Lee S.C."/>
            <person name="Kwon J.K."/>
            <person name="Lee H.Y."/>
            <person name="Koo N."/>
            <person name="Hong Y."/>
            <person name="Kim R.W."/>
            <person name="Kang W.H."/>
            <person name="Huh J.H."/>
            <person name="Kang B.C."/>
            <person name="Yang T.J."/>
            <person name="Lee Y.H."/>
            <person name="Bennetzen J.L."/>
            <person name="Choi D."/>
        </authorList>
    </citation>
    <scope>NUCLEOTIDE SEQUENCE [LARGE SCALE GENOMIC DNA]</scope>
    <source>
        <strain evidence="2">cv. PBC81</strain>
    </source>
</reference>
<name>A0A2G2WTJ7_CAPBA</name>
<gene>
    <name evidence="1" type="ORF">CQW23_12772</name>
</gene>
<evidence type="ECO:0000313" key="1">
    <source>
        <dbReference type="EMBL" id="PHT48564.1"/>
    </source>
</evidence>
<accession>A0A2G2WTJ7</accession>
<protein>
    <submittedName>
        <fullName evidence="1">Uncharacterized protein</fullName>
    </submittedName>
</protein>
<reference evidence="2" key="2">
    <citation type="journal article" date="2017" name="J. Anim. Genet.">
        <title>Multiple reference genome sequences of hot pepper reveal the massive evolution of plant disease resistance genes by retroduplication.</title>
        <authorList>
            <person name="Kim S."/>
            <person name="Park J."/>
            <person name="Yeom S.-I."/>
            <person name="Kim Y.-M."/>
            <person name="Seo E."/>
            <person name="Kim K.-T."/>
            <person name="Kim M.-S."/>
            <person name="Lee J.M."/>
            <person name="Cheong K."/>
            <person name="Shin H.-S."/>
            <person name="Kim S.-B."/>
            <person name="Han K."/>
            <person name="Lee J."/>
            <person name="Park M."/>
            <person name="Lee H.-A."/>
            <person name="Lee H.-Y."/>
            <person name="Lee Y."/>
            <person name="Oh S."/>
            <person name="Lee J.H."/>
            <person name="Choi E."/>
            <person name="Choi E."/>
            <person name="Lee S.E."/>
            <person name="Jeon J."/>
            <person name="Kim H."/>
            <person name="Choi G."/>
            <person name="Song H."/>
            <person name="Lee J."/>
            <person name="Lee S.-C."/>
            <person name="Kwon J.-K."/>
            <person name="Lee H.-Y."/>
            <person name="Koo N."/>
            <person name="Hong Y."/>
            <person name="Kim R.W."/>
            <person name="Kang W.-H."/>
            <person name="Huh J.H."/>
            <person name="Kang B.-C."/>
            <person name="Yang T.-J."/>
            <person name="Lee Y.-H."/>
            <person name="Bennetzen J.L."/>
            <person name="Choi D."/>
        </authorList>
    </citation>
    <scope>NUCLEOTIDE SEQUENCE [LARGE SCALE GENOMIC DNA]</scope>
    <source>
        <strain evidence="2">cv. PBC81</strain>
    </source>
</reference>
<comment type="caution">
    <text evidence="1">The sequence shown here is derived from an EMBL/GenBank/DDBJ whole genome shotgun (WGS) entry which is preliminary data.</text>
</comment>
<proteinExistence type="predicted"/>
<dbReference type="EMBL" id="MLFT02000005">
    <property type="protein sequence ID" value="PHT48564.1"/>
    <property type="molecule type" value="Genomic_DNA"/>
</dbReference>
<dbReference type="OrthoDB" id="1002340at2759"/>
<dbReference type="AlphaFoldDB" id="A0A2G2WTJ7"/>
<organism evidence="1 2">
    <name type="scientific">Capsicum baccatum</name>
    <name type="common">Peruvian pepper</name>
    <dbReference type="NCBI Taxonomy" id="33114"/>
    <lineage>
        <taxon>Eukaryota</taxon>
        <taxon>Viridiplantae</taxon>
        <taxon>Streptophyta</taxon>
        <taxon>Embryophyta</taxon>
        <taxon>Tracheophyta</taxon>
        <taxon>Spermatophyta</taxon>
        <taxon>Magnoliopsida</taxon>
        <taxon>eudicotyledons</taxon>
        <taxon>Gunneridae</taxon>
        <taxon>Pentapetalae</taxon>
        <taxon>asterids</taxon>
        <taxon>lamiids</taxon>
        <taxon>Solanales</taxon>
        <taxon>Solanaceae</taxon>
        <taxon>Solanoideae</taxon>
        <taxon>Capsiceae</taxon>
        <taxon>Capsicum</taxon>
    </lineage>
</organism>